<dbReference type="AlphaFoldDB" id="A0A1R0IQN1"/>
<keyword evidence="3" id="KW-0862">Zinc</keyword>
<proteinExistence type="predicted"/>
<keyword evidence="2" id="KW-0479">Metal-binding</keyword>
<dbReference type="Pfam" id="PF01717">
    <property type="entry name" value="Meth_synt_2"/>
    <property type="match status" value="1"/>
</dbReference>
<dbReference type="CDD" id="cd03311">
    <property type="entry name" value="CIMS_C_terminal_like"/>
    <property type="match status" value="1"/>
</dbReference>
<dbReference type="PANTHER" id="PTHR30519">
    <property type="entry name" value="5-METHYLTETRAHYDROPTEROYLTRIGLUTAMATE--HOMOCYSTEINE METHYLTRANSFERASE"/>
    <property type="match status" value="1"/>
</dbReference>
<comment type="cofactor">
    <cofactor evidence="1">
        <name>Zn(2+)</name>
        <dbReference type="ChEBI" id="CHEBI:29105"/>
    </cofactor>
</comment>
<evidence type="ECO:0000256" key="1">
    <source>
        <dbReference type="ARBA" id="ARBA00001947"/>
    </source>
</evidence>
<sequence>MAKHLLTTSVGSFPKPGKLITARSQFRRGQISLEQLQQAEEEATRQVIALQEELGIDIFVHGEMERGDMVAYFAENWQGFSESLPVRSYGNRYYRKPIVENVVALGDAVGLTVKSWQKASQMTNKPVKGMLTGPYTICDWSFNAYYPDRRSLVMDLAHLVHEEAVALEKAGAQYIQIDEPAISTRPEELDLAIEAMAIVTKGLNAKTISHICYGDFETILPGLFDLPVDQLDLEAANQHFALLDLLGRYRWPKSKELALGVVDVHTHRIESVDEVKAGIRRALEIVPLDNLLIDPDCGLKTRTWEEAEQKLRVMAQAVQEVREEDGLQ</sequence>
<evidence type="ECO:0000313" key="5">
    <source>
        <dbReference type="EMBL" id="PSR29856.1"/>
    </source>
</evidence>
<gene>
    <name evidence="5" type="ORF">C7B47_00675</name>
</gene>
<reference evidence="5 6" key="1">
    <citation type="journal article" date="2014" name="BMC Genomics">
        <title>Comparison of environmental and isolate Sulfobacillus genomes reveals diverse carbon, sulfur, nitrogen, and hydrogen metabolisms.</title>
        <authorList>
            <person name="Justice N.B."/>
            <person name="Norman A."/>
            <person name="Brown C.T."/>
            <person name="Singh A."/>
            <person name="Thomas B.C."/>
            <person name="Banfield J.F."/>
        </authorList>
    </citation>
    <scope>NUCLEOTIDE SEQUENCE [LARGE SCALE GENOMIC DNA]</scope>
    <source>
        <strain evidence="5">AMDSBA5</strain>
    </source>
</reference>
<evidence type="ECO:0000259" key="4">
    <source>
        <dbReference type="Pfam" id="PF01717"/>
    </source>
</evidence>
<organism evidence="5 6">
    <name type="scientific">Sulfobacillus thermosulfidooxidans</name>
    <dbReference type="NCBI Taxonomy" id="28034"/>
    <lineage>
        <taxon>Bacteria</taxon>
        <taxon>Bacillati</taxon>
        <taxon>Bacillota</taxon>
        <taxon>Clostridia</taxon>
        <taxon>Eubacteriales</taxon>
        <taxon>Clostridiales Family XVII. Incertae Sedis</taxon>
        <taxon>Sulfobacillus</taxon>
    </lineage>
</organism>
<dbReference type="GO" id="GO:0009086">
    <property type="term" value="P:methionine biosynthetic process"/>
    <property type="evidence" value="ECO:0007669"/>
    <property type="project" value="InterPro"/>
</dbReference>
<evidence type="ECO:0000313" key="6">
    <source>
        <dbReference type="Proteomes" id="UP000242705"/>
    </source>
</evidence>
<evidence type="ECO:0000256" key="3">
    <source>
        <dbReference type="ARBA" id="ARBA00022833"/>
    </source>
</evidence>
<dbReference type="RefSeq" id="WP_076007161.1">
    <property type="nucleotide sequence ID" value="NZ_MDZD01000018.1"/>
</dbReference>
<dbReference type="GO" id="GO:0003871">
    <property type="term" value="F:5-methyltetrahydropteroyltriglutamate-homocysteine S-methyltransferase activity"/>
    <property type="evidence" value="ECO:0007669"/>
    <property type="project" value="InterPro"/>
</dbReference>
<evidence type="ECO:0000256" key="2">
    <source>
        <dbReference type="ARBA" id="ARBA00022723"/>
    </source>
</evidence>
<dbReference type="SUPFAM" id="SSF51726">
    <property type="entry name" value="UROD/MetE-like"/>
    <property type="match status" value="1"/>
</dbReference>
<name>A0A1R0IQN1_SULTH</name>
<dbReference type="InterPro" id="IPR002629">
    <property type="entry name" value="Met_Synth_C/arc"/>
</dbReference>
<comment type="caution">
    <text evidence="5">The sequence shown here is derived from an EMBL/GenBank/DDBJ whole genome shotgun (WGS) entry which is preliminary data.</text>
</comment>
<dbReference type="InterPro" id="IPR038071">
    <property type="entry name" value="UROD/MetE-like_sf"/>
</dbReference>
<dbReference type="GO" id="GO:0008270">
    <property type="term" value="F:zinc ion binding"/>
    <property type="evidence" value="ECO:0007669"/>
    <property type="project" value="InterPro"/>
</dbReference>
<dbReference type="Proteomes" id="UP000242705">
    <property type="component" value="Unassembled WGS sequence"/>
</dbReference>
<protein>
    <submittedName>
        <fullName evidence="5">Methionine synthase</fullName>
    </submittedName>
</protein>
<accession>A0A1R0IQN1</accession>
<feature type="domain" description="Cobalamin-independent methionine synthase MetE C-terminal/archaeal" evidence="4">
    <location>
        <begin position="6"/>
        <end position="319"/>
    </location>
</feature>
<dbReference type="EMBL" id="PXYX01000001">
    <property type="protein sequence ID" value="PSR29856.1"/>
    <property type="molecule type" value="Genomic_DNA"/>
</dbReference>
<dbReference type="Gene3D" id="3.20.20.210">
    <property type="match status" value="1"/>
</dbReference>